<proteinExistence type="predicted"/>
<protein>
    <submittedName>
        <fullName evidence="1">Uncharacterized protein</fullName>
    </submittedName>
</protein>
<name>A0A0F7UEN5_NEOCL</name>
<dbReference type="EMBL" id="LN714483">
    <property type="protein sequence ID" value="CEL67466.1"/>
    <property type="molecule type" value="Genomic_DNA"/>
</dbReference>
<gene>
    <name evidence="1" type="ORF">BN1204_032655</name>
</gene>
<accession>A0A0F7UEN5</accession>
<reference evidence="1" key="1">
    <citation type="journal article" date="2015" name="PLoS ONE">
        <title>Comprehensive Evaluation of Toxoplasma gondii VEG and Neospora caninum LIV Genomes with Tachyzoite Stage Transcriptome and Proteome Defines Novel Transcript Features.</title>
        <authorList>
            <person name="Ramaprasad A."/>
            <person name="Mourier T."/>
            <person name="Naeem R."/>
            <person name="Malas T.B."/>
            <person name="Moussa E."/>
            <person name="Panigrahi A."/>
            <person name="Vermont S.J."/>
            <person name="Otto T.D."/>
            <person name="Wastling J."/>
            <person name="Pain A."/>
        </authorList>
    </citation>
    <scope>NUCLEOTIDE SEQUENCE</scope>
    <source>
        <strain evidence="1">Liverpool</strain>
    </source>
</reference>
<evidence type="ECO:0000313" key="1">
    <source>
        <dbReference type="EMBL" id="CEL67466.1"/>
    </source>
</evidence>
<organism evidence="1">
    <name type="scientific">Neospora caninum (strain Liverpool)</name>
    <dbReference type="NCBI Taxonomy" id="572307"/>
    <lineage>
        <taxon>Eukaryota</taxon>
        <taxon>Sar</taxon>
        <taxon>Alveolata</taxon>
        <taxon>Apicomplexa</taxon>
        <taxon>Conoidasida</taxon>
        <taxon>Coccidia</taxon>
        <taxon>Eucoccidiorida</taxon>
        <taxon>Eimeriorina</taxon>
        <taxon>Sarcocystidae</taxon>
        <taxon>Neospora</taxon>
    </lineage>
</organism>
<dbReference type="AlphaFoldDB" id="A0A0F7UEN5"/>
<sequence length="214" mass="23773">MRSRVYAPSKNLRGSSFSYAPYITKDPHFWLRRPLTGKMEGHLSLLVWCCCALMHTAVGFRFQRFSSEHIPESATASTVCWSSCSETESKAKCSGQAETWQRLLSVPAMPFKATTPGYEGCALKERRFLCSLSKTANPECPDNAATSMRPGDVCYTACGIPSCPAGDFDELVPREDFKYLGCEGGAHRTRCRKRIQSESLTENPLVKPQSLPVE</sequence>